<organism evidence="1 2">
    <name type="scientific">Candidatus Nitrosocosmicus franklandianus</name>
    <dbReference type="NCBI Taxonomy" id="1798806"/>
    <lineage>
        <taxon>Archaea</taxon>
        <taxon>Nitrososphaerota</taxon>
        <taxon>Nitrososphaeria</taxon>
        <taxon>Nitrososphaerales</taxon>
        <taxon>Nitrososphaeraceae</taxon>
        <taxon>Candidatus Nitrosocosmicus</taxon>
    </lineage>
</organism>
<protein>
    <submittedName>
        <fullName evidence="1">Uncharacterized protein</fullName>
    </submittedName>
</protein>
<dbReference type="Proteomes" id="UP000294299">
    <property type="component" value="Chromosome NFRAN"/>
</dbReference>
<dbReference type="EMBL" id="LR216287">
    <property type="protein sequence ID" value="VFJ12654.1"/>
    <property type="molecule type" value="Genomic_DNA"/>
</dbReference>
<gene>
    <name evidence="1" type="ORF">NFRAN_0333</name>
</gene>
<name>A0A484I8P8_9ARCH</name>
<proteinExistence type="predicted"/>
<reference evidence="1 2" key="1">
    <citation type="submission" date="2019-02" db="EMBL/GenBank/DDBJ databases">
        <authorList>
            <person name="Lehtovirta-Morley E L."/>
        </authorList>
    </citation>
    <scope>NUCLEOTIDE SEQUENCE [LARGE SCALE GENOMIC DNA]</scope>
    <source>
        <strain evidence="1">NFRAN1</strain>
    </source>
</reference>
<accession>A0A484I8P8</accession>
<dbReference type="AlphaFoldDB" id="A0A484I8P8"/>
<evidence type="ECO:0000313" key="1">
    <source>
        <dbReference type="EMBL" id="VFJ12654.1"/>
    </source>
</evidence>
<keyword evidence="2" id="KW-1185">Reference proteome</keyword>
<dbReference type="KEGG" id="nfn:NFRAN_0333"/>
<sequence>MTGKTLIIFANNPNAITKFRTLMLNNEKQVENNFIFSNSTTYQS</sequence>
<evidence type="ECO:0000313" key="2">
    <source>
        <dbReference type="Proteomes" id="UP000294299"/>
    </source>
</evidence>